<feature type="compositionally biased region" description="Acidic residues" evidence="1">
    <location>
        <begin position="1239"/>
        <end position="1251"/>
    </location>
</feature>
<evidence type="ECO:0000313" key="4">
    <source>
        <dbReference type="Proteomes" id="UP000002605"/>
    </source>
</evidence>
<feature type="compositionally biased region" description="Acidic residues" evidence="1">
    <location>
        <begin position="752"/>
        <end position="791"/>
    </location>
</feature>
<dbReference type="eggNOG" id="ENOG502QQ65">
    <property type="taxonomic scope" value="Eukaryota"/>
</dbReference>
<gene>
    <name evidence="2" type="ordered locus">Cd36_46600</name>
    <name evidence="3" type="ORF">CD36_46600</name>
</gene>
<feature type="compositionally biased region" description="Polar residues" evidence="1">
    <location>
        <begin position="1157"/>
        <end position="1170"/>
    </location>
</feature>
<reference evidence="3 4" key="1">
    <citation type="journal article" date="2009" name="Genome Res.">
        <title>Comparative genomics of the fungal pathogens Candida dubliniensis and Candida albicans.</title>
        <authorList>
            <person name="Jackson A.P."/>
            <person name="Gamble J.A."/>
            <person name="Yeomans T."/>
            <person name="Moran G.P."/>
            <person name="Saunders D."/>
            <person name="Harris D."/>
            <person name="Aslett M."/>
            <person name="Barrell J.F."/>
            <person name="Butler G."/>
            <person name="Citiulo F."/>
            <person name="Coleman D.C."/>
            <person name="de Groot P.W.J."/>
            <person name="Goodwin T.J."/>
            <person name="Quail M.A."/>
            <person name="McQuillan J."/>
            <person name="Munro C.A."/>
            <person name="Pain A."/>
            <person name="Poulter R.T."/>
            <person name="Rajandream M.A."/>
            <person name="Renauld H."/>
            <person name="Spiering M.J."/>
            <person name="Tivey A."/>
            <person name="Gow N.A.R."/>
            <person name="Barrell B."/>
            <person name="Sullivan D.J."/>
            <person name="Berriman M."/>
        </authorList>
    </citation>
    <scope>NUCLEOTIDE SEQUENCE [LARGE SCALE GENOMIC DNA]</scope>
    <source>
        <strain evidence="4">CD36 / ATCC MYA-646 / CBS 7987 / NCPF 3949 / NRRL Y-17841</strain>
    </source>
</reference>
<organism evidence="3 4">
    <name type="scientific">Candida dubliniensis (strain CD36 / ATCC MYA-646 / CBS 7987 / NCPF 3949 / NRRL Y-17841)</name>
    <name type="common">Yeast</name>
    <dbReference type="NCBI Taxonomy" id="573826"/>
    <lineage>
        <taxon>Eukaryota</taxon>
        <taxon>Fungi</taxon>
        <taxon>Dikarya</taxon>
        <taxon>Ascomycota</taxon>
        <taxon>Saccharomycotina</taxon>
        <taxon>Pichiomycetes</taxon>
        <taxon>Debaryomycetaceae</taxon>
        <taxon>Candida/Lodderomyces clade</taxon>
        <taxon>Candida</taxon>
    </lineage>
</organism>
<feature type="region of interest" description="Disordered" evidence="1">
    <location>
        <begin position="609"/>
        <end position="1014"/>
    </location>
</feature>
<feature type="compositionally biased region" description="Polar residues" evidence="1">
    <location>
        <begin position="836"/>
        <end position="848"/>
    </location>
</feature>
<dbReference type="VEuPathDB" id="FungiDB:CD36_46600"/>
<feature type="compositionally biased region" description="Basic and acidic residues" evidence="1">
    <location>
        <begin position="1205"/>
        <end position="1220"/>
    </location>
</feature>
<protein>
    <submittedName>
        <fullName evidence="3">Uncharacterized protein</fullName>
    </submittedName>
</protein>
<feature type="compositionally biased region" description="Low complexity" evidence="1">
    <location>
        <begin position="1110"/>
        <end position="1119"/>
    </location>
</feature>
<evidence type="ECO:0000313" key="2">
    <source>
        <dbReference type="CGD" id="CAL0000165323"/>
    </source>
</evidence>
<name>B9WF68_CANDC</name>
<feature type="compositionally biased region" description="Low complexity" evidence="1">
    <location>
        <begin position="918"/>
        <end position="928"/>
    </location>
</feature>
<feature type="compositionally biased region" description="Acidic residues" evidence="1">
    <location>
        <begin position="720"/>
        <end position="736"/>
    </location>
</feature>
<proteinExistence type="predicted"/>
<dbReference type="EMBL" id="FM992691">
    <property type="protein sequence ID" value="CAX42524.1"/>
    <property type="molecule type" value="Genomic_DNA"/>
</dbReference>
<dbReference type="Proteomes" id="UP000002605">
    <property type="component" value="Chromosome 4"/>
</dbReference>
<feature type="region of interest" description="Disordered" evidence="1">
    <location>
        <begin position="1040"/>
        <end position="1330"/>
    </location>
</feature>
<feature type="compositionally biased region" description="Low complexity" evidence="1">
    <location>
        <begin position="963"/>
        <end position="975"/>
    </location>
</feature>
<feature type="compositionally biased region" description="Low complexity" evidence="1">
    <location>
        <begin position="1307"/>
        <end position="1324"/>
    </location>
</feature>
<feature type="compositionally biased region" description="Low complexity" evidence="1">
    <location>
        <begin position="897"/>
        <end position="906"/>
    </location>
</feature>
<accession>B9WF68</accession>
<feature type="compositionally biased region" description="Acidic residues" evidence="1">
    <location>
        <begin position="1042"/>
        <end position="1052"/>
    </location>
</feature>
<dbReference type="HOGENOM" id="CLU_253414_0_0_1"/>
<evidence type="ECO:0000313" key="3">
    <source>
        <dbReference type="EMBL" id="CAX42524.1"/>
    </source>
</evidence>
<sequence length="1330" mass="145261">MLTLDDDLKLVILEYHNYHSSISLEHSIDKTWNYFQSLIPQLTKPALQLILDSQGVIRKNSISRLNEYTILEYLIKLWTPELDLNDVIDLVTNLSSISPLNQDKIINGVERYEDLSSELTIEEQVSAIFQKPYSNNDIYYLDEINFPANGDMTTITLSGNLSGTDFLDPLVVTSSISETFNFYPTGLLNPFHLYIYLLRLNLQLQLQGRKILLILHNNCWMNRFFTNIELLYISKHLDGYYHKDYMKFPGDYGLKNWLRQSLHNTSIIPNLLFNYNQLIQKLKSDPVMFKFNQLCIEKSFFSTVEDESLDNPRIEFSDGIFILDGESGNDGFILDYHYSIKDIISIMIRLNDFEIYVPSLKSMDWDRVSDVFLNEIFPCIRNSDLYFKFSILYNELHMKNAQSSVDQSIQPSGVFSVPPNHVHLVDLICKLNDSLKRTVDKSHLLSTLHPEGSMMGTVQSSRASVSESEASEDGSDSRKRPNDSEEEVRTIKKSKILQMLEKNDLHFVEAFEEDEDEENEESADDADGLLNDSFADKIKRSKYTPHTSANASLVNGTGSSLNNTPQTIVSGKEPPTQVEPKDTPIIQTAADNSHQTSKLGMLRSLIDLQPPTSTKPVVSGFSFSLPKNTKLSRNFDGSDDESSEESASSVSTDERRSETVTTTSRTGDNVDLSEIHSVSVKEPTNKLTNNDVQENVKAGTENEVAPVPVPKTIGGNEVRDEGEGEGEKEDKDEDGMEIVSEAKDKPEAKDEMEVEVESGDEGENESESDSETESESESESDSGSEYVDDSSETSSLKEEKTVSKKTRKIATIDSDSSFSGNDVEGANPETPAIDSDGSSNSDTESVNPETPAKDTVDSSSNSDTEMANPETPAKDSDSSSSSSDAEVESKPETPTIDSDSSSSSSDAETANPETPAIDSDSPSSSSNDEVANPETPAKDSDSSSSSSNDEVANPETPAKDSDSSSSSSDTEISSDPETPPKLNQKPSPEVTPVNNNDNVNLNKSESVVTRPLMTKSKVAAPLQVLHFTPRRGKVVLSKEFVSDSDDDTEVEESSAAHGIEKESPSKIQNNSKLKTIPVNVASVSTPSIPKTVKQPDSNNSSSESSDDSDSSSSESGSDSSETDSDSSDESMDSSDESGESSESSDDAPKPVIKTTKLKSTGNSEKPQTVASHAKIQKPSSVVASGKSKKISGPAPPPKKNQRLASLKDLKQPRTTIEIKKPILLSPTKPKKKFSKIFDSSDDESSESDSDSEVPMSQLKIGGVPKRSTKPSVKSDTSEESSSSDGSDDSSSDDSSSDESSSEDSSSEDSSSSDSSSSDSSSSDSSSDESS</sequence>
<feature type="compositionally biased region" description="Basic and acidic residues" evidence="1">
    <location>
        <begin position="740"/>
        <end position="751"/>
    </location>
</feature>
<feature type="compositionally biased region" description="Low complexity" evidence="1">
    <location>
        <begin position="993"/>
        <end position="1002"/>
    </location>
</feature>
<feature type="region of interest" description="Disordered" evidence="1">
    <location>
        <begin position="446"/>
        <end position="490"/>
    </location>
</feature>
<feature type="region of interest" description="Disordered" evidence="1">
    <location>
        <begin position="548"/>
        <end position="581"/>
    </location>
</feature>
<dbReference type="CGD" id="CAL0000165323">
    <property type="gene designation" value="Cd36_46600"/>
</dbReference>
<keyword evidence="4" id="KW-1185">Reference proteome</keyword>
<dbReference type="RefSeq" id="XP_002420300.1">
    <property type="nucleotide sequence ID" value="XM_002420255.1"/>
</dbReference>
<feature type="compositionally biased region" description="Polar residues" evidence="1">
    <location>
        <begin position="548"/>
        <end position="569"/>
    </location>
</feature>
<feature type="compositionally biased region" description="Acidic residues" evidence="1">
    <location>
        <begin position="1285"/>
        <end position="1306"/>
    </location>
</feature>
<feature type="compositionally biased region" description="Acidic residues" evidence="1">
    <location>
        <begin position="1120"/>
        <end position="1145"/>
    </location>
</feature>
<feature type="compositionally biased region" description="Basic and acidic residues" evidence="1">
    <location>
        <begin position="475"/>
        <end position="490"/>
    </location>
</feature>
<dbReference type="OrthoDB" id="4025819at2759"/>
<evidence type="ECO:0000256" key="1">
    <source>
        <dbReference type="SAM" id="MobiDB-lite"/>
    </source>
</evidence>
<feature type="compositionally biased region" description="Polar residues" evidence="1">
    <location>
        <begin position="610"/>
        <end position="632"/>
    </location>
</feature>
<dbReference type="GeneID" id="8047808"/>
<dbReference type="KEGG" id="cdu:CD36_46600"/>